<feature type="domain" description="Histidine kinase" evidence="15">
    <location>
        <begin position="786"/>
        <end position="1005"/>
    </location>
</feature>
<dbReference type="EC" id="2.7.13.3" evidence="3"/>
<feature type="domain" description="PAS" evidence="17">
    <location>
        <begin position="643"/>
        <end position="685"/>
    </location>
</feature>
<evidence type="ECO:0000256" key="8">
    <source>
        <dbReference type="ARBA" id="ARBA00022777"/>
    </source>
</evidence>
<evidence type="ECO:0000256" key="12">
    <source>
        <dbReference type="PROSITE-ProRule" id="PRU00169"/>
    </source>
</evidence>
<dbReference type="SMART" id="SM00387">
    <property type="entry name" value="HATPase_c"/>
    <property type="match status" value="1"/>
</dbReference>
<dbReference type="Pfam" id="PF00072">
    <property type="entry name" value="Response_reg"/>
    <property type="match status" value="1"/>
</dbReference>
<dbReference type="Gene3D" id="3.30.565.10">
    <property type="entry name" value="Histidine kinase-like ATPase, C-terminal domain"/>
    <property type="match status" value="1"/>
</dbReference>
<keyword evidence="8 20" id="KW-0418">Kinase</keyword>
<evidence type="ECO:0000256" key="1">
    <source>
        <dbReference type="ARBA" id="ARBA00000085"/>
    </source>
</evidence>
<dbReference type="InterPro" id="IPR013656">
    <property type="entry name" value="PAS_4"/>
</dbReference>
<dbReference type="Gene3D" id="3.30.450.20">
    <property type="entry name" value="PAS domain"/>
    <property type="match status" value="4"/>
</dbReference>
<keyword evidence="6 14" id="KW-0812">Transmembrane</keyword>
<dbReference type="CDD" id="cd00082">
    <property type="entry name" value="HisKA"/>
    <property type="match status" value="1"/>
</dbReference>
<feature type="domain" description="Response regulatory" evidence="16">
    <location>
        <begin position="1031"/>
        <end position="1148"/>
    </location>
</feature>
<evidence type="ECO:0000256" key="10">
    <source>
        <dbReference type="ARBA" id="ARBA00022989"/>
    </source>
</evidence>
<dbReference type="CDD" id="cd16922">
    <property type="entry name" value="HATPase_EvgS-ArcB-TorS-like"/>
    <property type="match status" value="1"/>
</dbReference>
<feature type="transmembrane region" description="Helical" evidence="14">
    <location>
        <begin position="26"/>
        <end position="46"/>
    </location>
</feature>
<dbReference type="AlphaFoldDB" id="A0A399F359"/>
<dbReference type="InterPro" id="IPR035965">
    <property type="entry name" value="PAS-like_dom_sf"/>
</dbReference>
<keyword evidence="11 14" id="KW-0472">Membrane</keyword>
<dbReference type="CDD" id="cd00130">
    <property type="entry name" value="PAS"/>
    <property type="match status" value="3"/>
</dbReference>
<evidence type="ECO:0000259" key="18">
    <source>
        <dbReference type="PROSITE" id="PS50113"/>
    </source>
</evidence>
<dbReference type="SMART" id="SM00091">
    <property type="entry name" value="PAS"/>
    <property type="match status" value="3"/>
</dbReference>
<proteinExistence type="predicted"/>
<dbReference type="SMART" id="SM00086">
    <property type="entry name" value="PAC"/>
    <property type="match status" value="2"/>
</dbReference>
<dbReference type="PROSITE" id="PS50110">
    <property type="entry name" value="RESPONSE_REGULATORY"/>
    <property type="match status" value="1"/>
</dbReference>
<dbReference type="Pfam" id="PF08447">
    <property type="entry name" value="PAS_3"/>
    <property type="match status" value="1"/>
</dbReference>
<dbReference type="Pfam" id="PF13188">
    <property type="entry name" value="PAS_8"/>
    <property type="match status" value="1"/>
</dbReference>
<dbReference type="InterPro" id="IPR011006">
    <property type="entry name" value="CheY-like_superfamily"/>
</dbReference>
<dbReference type="Pfam" id="PF00512">
    <property type="entry name" value="HisKA"/>
    <property type="match status" value="1"/>
</dbReference>
<keyword evidence="4 12" id="KW-0597">Phosphoprotein</keyword>
<feature type="coiled-coil region" evidence="13">
    <location>
        <begin position="756"/>
        <end position="786"/>
    </location>
</feature>
<evidence type="ECO:0000256" key="5">
    <source>
        <dbReference type="ARBA" id="ARBA00022679"/>
    </source>
</evidence>
<reference evidence="20 21" key="1">
    <citation type="submission" date="2018-08" db="EMBL/GenBank/DDBJ databases">
        <title>Meiothermus terrae DSM 26712 genome sequencing project.</title>
        <authorList>
            <person name="Da Costa M.S."/>
            <person name="Albuquerque L."/>
            <person name="Raposo P."/>
            <person name="Froufe H.J.C."/>
            <person name="Barroso C.S."/>
            <person name="Egas C."/>
        </authorList>
    </citation>
    <scope>NUCLEOTIDE SEQUENCE [LARGE SCALE GENOMIC DNA]</scope>
    <source>
        <strain evidence="20 21">DSM 26712</strain>
    </source>
</reference>
<evidence type="ECO:0000256" key="4">
    <source>
        <dbReference type="ARBA" id="ARBA00022553"/>
    </source>
</evidence>
<dbReference type="InterPro" id="IPR005467">
    <property type="entry name" value="His_kinase_dom"/>
</dbReference>
<evidence type="ECO:0000313" key="20">
    <source>
        <dbReference type="EMBL" id="RIH90533.1"/>
    </source>
</evidence>
<dbReference type="InterPro" id="IPR003594">
    <property type="entry name" value="HATPase_dom"/>
</dbReference>
<evidence type="ECO:0000256" key="11">
    <source>
        <dbReference type="ARBA" id="ARBA00023136"/>
    </source>
</evidence>
<dbReference type="EMBL" id="QXDL01000007">
    <property type="protein sequence ID" value="RIH90533.1"/>
    <property type="molecule type" value="Genomic_DNA"/>
</dbReference>
<dbReference type="PANTHER" id="PTHR43047:SF72">
    <property type="entry name" value="OSMOSENSING HISTIDINE PROTEIN KINASE SLN1"/>
    <property type="match status" value="1"/>
</dbReference>
<dbReference type="InterPro" id="IPR036890">
    <property type="entry name" value="HATPase_C_sf"/>
</dbReference>
<dbReference type="PRINTS" id="PR00344">
    <property type="entry name" value="BCTRLSENSOR"/>
</dbReference>
<dbReference type="PROSITE" id="PS50112">
    <property type="entry name" value="PAS"/>
    <property type="match status" value="3"/>
</dbReference>
<keyword evidence="7" id="KW-0547">Nucleotide-binding</keyword>
<evidence type="ECO:0000256" key="3">
    <source>
        <dbReference type="ARBA" id="ARBA00012438"/>
    </source>
</evidence>
<evidence type="ECO:0000256" key="13">
    <source>
        <dbReference type="SAM" id="Coils"/>
    </source>
</evidence>
<evidence type="ECO:0000256" key="7">
    <source>
        <dbReference type="ARBA" id="ARBA00022741"/>
    </source>
</evidence>
<dbReference type="Gene3D" id="1.10.287.130">
    <property type="match status" value="1"/>
</dbReference>
<feature type="coiled-coil region" evidence="13">
    <location>
        <begin position="255"/>
        <end position="282"/>
    </location>
</feature>
<name>A0A399F359_9DEIN</name>
<dbReference type="Gene3D" id="6.10.340.10">
    <property type="match status" value="1"/>
</dbReference>
<dbReference type="PROSITE" id="PS50113">
    <property type="entry name" value="PAC"/>
    <property type="match status" value="2"/>
</dbReference>
<dbReference type="PROSITE" id="PS50109">
    <property type="entry name" value="HIS_KIN"/>
    <property type="match status" value="1"/>
</dbReference>
<keyword evidence="13" id="KW-0175">Coiled coil</keyword>
<dbReference type="Pfam" id="PF13426">
    <property type="entry name" value="PAS_9"/>
    <property type="match status" value="1"/>
</dbReference>
<evidence type="ECO:0000313" key="21">
    <source>
        <dbReference type="Proteomes" id="UP000265715"/>
    </source>
</evidence>
<dbReference type="InterPro" id="IPR013655">
    <property type="entry name" value="PAS_fold_3"/>
</dbReference>
<dbReference type="Pfam" id="PF05227">
    <property type="entry name" value="CHASE3"/>
    <property type="match status" value="1"/>
</dbReference>
<dbReference type="InterPro" id="IPR004358">
    <property type="entry name" value="Sig_transdc_His_kin-like_C"/>
</dbReference>
<dbReference type="InterPro" id="IPR003660">
    <property type="entry name" value="HAMP_dom"/>
</dbReference>
<evidence type="ECO:0000259" key="17">
    <source>
        <dbReference type="PROSITE" id="PS50112"/>
    </source>
</evidence>
<keyword evidence="5 20" id="KW-0808">Transferase</keyword>
<keyword evidence="10 14" id="KW-1133">Transmembrane helix</keyword>
<dbReference type="NCBIfam" id="TIGR00229">
    <property type="entry name" value="sensory_box"/>
    <property type="match status" value="3"/>
</dbReference>
<feature type="domain" description="PAS" evidence="17">
    <location>
        <begin position="396"/>
        <end position="466"/>
    </location>
</feature>
<dbReference type="InterPro" id="IPR000700">
    <property type="entry name" value="PAS-assoc_C"/>
</dbReference>
<sequence>MTVGTASGRHHYANHLWLNLPLSGKAALVVILPVVMLCLSVLASFATQQAEERTLHLVNQAYEVNRALDGFQLGLEQTAAMLRGYWLSQDPSFLERYAEAWDQAQRHLRRLAALQGEPAGRANIARLEAQSARLHELVGPYTRELRPDAPGVRQRLAALTRRQRDLLEALRGEIAAYRQLKEQEIARSRDRAEREHQTSRMVLVASLLLGLLSGVWAAQLLSRGIVQRVRVLRQNALRIARDQELLPHQPSRDELGQLAEALRQAKELIRSEQERLAVALRAGKLSLFEVEVPDQQDRLEAHADLLFRRGTIADERPSSLMDILERAHPDDRDKVMAAWNRALATKEPTDLEYRVLDFAGQPGWRSVRAQVIRNRLVGVSIDIDDRKRAEEALRRERALLQDILEYAPAMIFIKDAQGRYLMVNRAYELIDGRPRHEIVGKTDFELFPREMARAFRAHDHEVMHLGQPVEFEEADPHRIFASIKFPLRTASGEIYGLCGISTDVTHRKHIEAALRDSETRFRLLAEANVAGVVMSDAEGGLSYANQAYLDMLGYTREEFEQGRIRWTEITPPEWLPADERGIAEARRGKASVIYEKEYLHKDGRRVPVLLALARAEIAGQERFIVTVLDLSERKEAERAREEAMALLRTTLESVEEGLIVTDLDGRAKVYNRRFLEMWGIGEEALESGLLRRHEFFSSRLAQPAGFRLEPTGLLADPLVELRDTLRLKDGRVLELLSRSQQAGGEVLGRLWALRDITAQVQAAASLQAAKEEAERANRAKSEFLSRMSHELRTPMNAILGFGQLLRMEELTREQSESVEQILRAGRHLLDLINEVLDIARIEAGRMTLSIEGVAMDEVVRECLDLLRPLAHARRLALDTSALEAGAASRCVLADRQRLKQVLLNLFSNAIKYNREGGRVSLSCQRRPAGRLRLSVRDTGAGIPPEKLERLFQPFDRLDAEGSGIEGTGLGLALSQRLVEAMGGSLGVESVVGVGSTFWLELPLAQAEPAGQELPSEATPRPPAPLPGEGRTLLYIEDNLSNLSLLERLLAYRPGLQLISAMQGRLGLELARSRKPDLILLDLHLPDLAGQEVLARLKADAHTAEIPVVVLSADASPQQMHSALARGAVEFLPKPLDLERFDLVLSQVLGGVREA</sequence>
<feature type="domain" description="PAS" evidence="17">
    <location>
        <begin position="517"/>
        <end position="559"/>
    </location>
</feature>
<dbReference type="Pfam" id="PF08448">
    <property type="entry name" value="PAS_4"/>
    <property type="match status" value="1"/>
</dbReference>
<feature type="domain" description="HAMP" evidence="19">
    <location>
        <begin position="223"/>
        <end position="274"/>
    </location>
</feature>
<dbReference type="Proteomes" id="UP000265715">
    <property type="component" value="Unassembled WGS sequence"/>
</dbReference>
<dbReference type="InterPro" id="IPR001610">
    <property type="entry name" value="PAC"/>
</dbReference>
<protein>
    <recommendedName>
        <fullName evidence="3">histidine kinase</fullName>
        <ecNumber evidence="3">2.7.13.3</ecNumber>
    </recommendedName>
</protein>
<dbReference type="InterPro" id="IPR036097">
    <property type="entry name" value="HisK_dim/P_sf"/>
</dbReference>
<feature type="domain" description="PAC" evidence="18">
    <location>
        <begin position="465"/>
        <end position="516"/>
    </location>
</feature>
<dbReference type="GO" id="GO:0005524">
    <property type="term" value="F:ATP binding"/>
    <property type="evidence" value="ECO:0007669"/>
    <property type="project" value="UniProtKB-KW"/>
</dbReference>
<organism evidence="20 21">
    <name type="scientific">Calidithermus terrae</name>
    <dbReference type="NCBI Taxonomy" id="1408545"/>
    <lineage>
        <taxon>Bacteria</taxon>
        <taxon>Thermotogati</taxon>
        <taxon>Deinococcota</taxon>
        <taxon>Deinococci</taxon>
        <taxon>Thermales</taxon>
        <taxon>Thermaceae</taxon>
        <taxon>Calidithermus</taxon>
    </lineage>
</organism>
<dbReference type="SUPFAM" id="SSF47384">
    <property type="entry name" value="Homodimeric domain of signal transducing histidine kinase"/>
    <property type="match status" value="1"/>
</dbReference>
<dbReference type="SMART" id="SM00448">
    <property type="entry name" value="REC"/>
    <property type="match status" value="1"/>
</dbReference>
<dbReference type="Gene3D" id="3.40.50.2300">
    <property type="match status" value="1"/>
</dbReference>
<dbReference type="SMART" id="SM00388">
    <property type="entry name" value="HisKA"/>
    <property type="match status" value="1"/>
</dbReference>
<dbReference type="PANTHER" id="PTHR43047">
    <property type="entry name" value="TWO-COMPONENT HISTIDINE PROTEIN KINASE"/>
    <property type="match status" value="1"/>
</dbReference>
<evidence type="ECO:0000256" key="6">
    <source>
        <dbReference type="ARBA" id="ARBA00022692"/>
    </source>
</evidence>
<dbReference type="FunFam" id="1.10.287.130:FF:000004">
    <property type="entry name" value="Ethylene receptor 1"/>
    <property type="match status" value="1"/>
</dbReference>
<feature type="domain" description="PAC" evidence="18">
    <location>
        <begin position="592"/>
        <end position="642"/>
    </location>
</feature>
<keyword evidence="9" id="KW-0067">ATP-binding</keyword>
<dbReference type="FunFam" id="3.30.565.10:FF:000006">
    <property type="entry name" value="Sensor histidine kinase WalK"/>
    <property type="match status" value="1"/>
</dbReference>
<dbReference type="GO" id="GO:0000155">
    <property type="term" value="F:phosphorelay sensor kinase activity"/>
    <property type="evidence" value="ECO:0007669"/>
    <property type="project" value="InterPro"/>
</dbReference>
<feature type="modified residue" description="4-aspartylphosphate" evidence="12">
    <location>
        <position position="1081"/>
    </location>
</feature>
<evidence type="ECO:0000259" key="16">
    <source>
        <dbReference type="PROSITE" id="PS50110"/>
    </source>
</evidence>
<dbReference type="GO" id="GO:0009927">
    <property type="term" value="F:histidine phosphotransfer kinase activity"/>
    <property type="evidence" value="ECO:0007669"/>
    <property type="project" value="TreeGrafter"/>
</dbReference>
<dbReference type="InterPro" id="IPR000014">
    <property type="entry name" value="PAS"/>
</dbReference>
<feature type="transmembrane region" description="Helical" evidence="14">
    <location>
        <begin position="201"/>
        <end position="221"/>
    </location>
</feature>
<dbReference type="PROSITE" id="PS50885">
    <property type="entry name" value="HAMP"/>
    <property type="match status" value="1"/>
</dbReference>
<dbReference type="SUPFAM" id="SSF52172">
    <property type="entry name" value="CheY-like"/>
    <property type="match status" value="1"/>
</dbReference>
<dbReference type="InterPro" id="IPR001789">
    <property type="entry name" value="Sig_transdc_resp-reg_receiver"/>
</dbReference>
<comment type="caution">
    <text evidence="20">The sequence shown here is derived from an EMBL/GenBank/DDBJ whole genome shotgun (WGS) entry which is preliminary data.</text>
</comment>
<evidence type="ECO:0000256" key="9">
    <source>
        <dbReference type="ARBA" id="ARBA00022840"/>
    </source>
</evidence>
<evidence type="ECO:0000256" key="14">
    <source>
        <dbReference type="SAM" id="Phobius"/>
    </source>
</evidence>
<dbReference type="InterPro" id="IPR003661">
    <property type="entry name" value="HisK_dim/P_dom"/>
</dbReference>
<evidence type="ECO:0000256" key="2">
    <source>
        <dbReference type="ARBA" id="ARBA00004370"/>
    </source>
</evidence>
<accession>A0A399F359</accession>
<dbReference type="SUPFAM" id="SSF55785">
    <property type="entry name" value="PYP-like sensor domain (PAS domain)"/>
    <property type="match status" value="4"/>
</dbReference>
<gene>
    <name evidence="20" type="primary">luxQ</name>
    <name evidence="20" type="ORF">Mterra_00328</name>
</gene>
<keyword evidence="21" id="KW-1185">Reference proteome</keyword>
<evidence type="ECO:0000259" key="19">
    <source>
        <dbReference type="PROSITE" id="PS50885"/>
    </source>
</evidence>
<evidence type="ECO:0000259" key="15">
    <source>
        <dbReference type="PROSITE" id="PS50109"/>
    </source>
</evidence>
<dbReference type="SUPFAM" id="SSF55874">
    <property type="entry name" value="ATPase domain of HSP90 chaperone/DNA topoisomerase II/histidine kinase"/>
    <property type="match status" value="1"/>
</dbReference>
<dbReference type="Pfam" id="PF02518">
    <property type="entry name" value="HATPase_c"/>
    <property type="match status" value="1"/>
</dbReference>
<comment type="catalytic activity">
    <reaction evidence="1">
        <text>ATP + protein L-histidine = ADP + protein N-phospho-L-histidine.</text>
        <dbReference type="EC" id="2.7.13.3"/>
    </reaction>
</comment>
<dbReference type="InterPro" id="IPR007891">
    <property type="entry name" value="CHASE3"/>
</dbReference>
<comment type="subcellular location">
    <subcellularLocation>
        <location evidence="2">Membrane</location>
    </subcellularLocation>
</comment>
<dbReference type="GO" id="GO:0005886">
    <property type="term" value="C:plasma membrane"/>
    <property type="evidence" value="ECO:0007669"/>
    <property type="project" value="TreeGrafter"/>
</dbReference>